<accession>A0ABT3ARR4</accession>
<evidence type="ECO:0000313" key="2">
    <source>
        <dbReference type="EMBL" id="MCV2891373.1"/>
    </source>
</evidence>
<organism evidence="2 3">
    <name type="scientific">Ruegeria aquimaris</name>
    <dbReference type="NCBI Taxonomy" id="2984333"/>
    <lineage>
        <taxon>Bacteria</taxon>
        <taxon>Pseudomonadati</taxon>
        <taxon>Pseudomonadota</taxon>
        <taxon>Alphaproteobacteria</taxon>
        <taxon>Rhodobacterales</taxon>
        <taxon>Roseobacteraceae</taxon>
        <taxon>Ruegeria</taxon>
    </lineage>
</organism>
<name>A0ABT3ARR4_9RHOB</name>
<feature type="compositionally biased region" description="Acidic residues" evidence="1">
    <location>
        <begin position="47"/>
        <end position="57"/>
    </location>
</feature>
<feature type="region of interest" description="Disordered" evidence="1">
    <location>
        <begin position="25"/>
        <end position="57"/>
    </location>
</feature>
<dbReference type="EMBL" id="JAOWLB010000040">
    <property type="protein sequence ID" value="MCV2891373.1"/>
    <property type="molecule type" value="Genomic_DNA"/>
</dbReference>
<proteinExistence type="predicted"/>
<evidence type="ECO:0008006" key="4">
    <source>
        <dbReference type="Google" id="ProtNLM"/>
    </source>
</evidence>
<dbReference type="Proteomes" id="UP001320899">
    <property type="component" value="Unassembled WGS sequence"/>
</dbReference>
<gene>
    <name evidence="2" type="ORF">OE747_23955</name>
</gene>
<evidence type="ECO:0000256" key="1">
    <source>
        <dbReference type="SAM" id="MobiDB-lite"/>
    </source>
</evidence>
<protein>
    <recommendedName>
        <fullName evidence="4">SD-repeat containing protein B domain-containing protein</fullName>
    </recommendedName>
</protein>
<comment type="caution">
    <text evidence="2">The sequence shown here is derived from an EMBL/GenBank/DDBJ whole genome shotgun (WGS) entry which is preliminary data.</text>
</comment>
<keyword evidence="3" id="KW-1185">Reference proteome</keyword>
<sequence>GTSETIANLAVGESTTISTSYAITQDDIDNNGGGDGDIDNTATADSTETDPVEDSEDVPVVQNPAIEIDKQTILFTTDGEIDEIGDDLQGALPGDEVTWMYTVTNSGNITIDGDSIVIVDDNGTPFDPTDDFDNTGLTSPNIVGVDEDGNNFNDGDTNENGELDVGESWVYVAEPKSVVPSGIFSYRNIAEVNATAVNDAPVSDSDDSGYFVLNAGYVTDSSFCTFGGTFNVMFSPDMYGTYTQNSTQPGQYFYNFFGDFQDLFADGSDDPNVLTLHIPDGFALQSPDAFFENAVHVYTDLADPVLSETQDICFGFEQATEVSRDEYEVSYVYSEDGSFDVVITFDDDNSAHGLFAANVHLDFETEDSSGWQMLDNDAVNGPGPGANLANDVDIYASDQILDGTEYIFYATTGADGVDVVSTSEDSVYNDNDFKKYSGKGFGGFVWDDENGDGDLDDGEGVGGATLELFKWENGSWVHRETMITDEDGWYNSVYTHKGKASDYRIELLDEVGDLYADEDGIQLGKGHHFEMVNFEVEADDFDGI</sequence>
<dbReference type="RefSeq" id="WP_404818359.1">
    <property type="nucleotide sequence ID" value="NZ_JAOWLB010000040.1"/>
</dbReference>
<evidence type="ECO:0000313" key="3">
    <source>
        <dbReference type="Proteomes" id="UP001320899"/>
    </source>
</evidence>
<feature type="non-terminal residue" evidence="2">
    <location>
        <position position="1"/>
    </location>
</feature>
<reference evidence="2 3" key="1">
    <citation type="submission" date="2022-10" db="EMBL/GenBank/DDBJ databases">
        <title>Ruegeria sp. nov., isolated from ocean surface sediments.</title>
        <authorList>
            <person name="He W."/>
            <person name="Xue H.-P."/>
            <person name="Zhang D.-F."/>
        </authorList>
    </citation>
    <scope>NUCLEOTIDE SEQUENCE [LARGE SCALE GENOMIC DNA]</scope>
    <source>
        <strain evidence="2 3">XHP0148</strain>
    </source>
</reference>